<accession>A0A4R4T8F8</accession>
<keyword evidence="2" id="KW-0472">Membrane</keyword>
<dbReference type="AlphaFoldDB" id="A0A4R4T8F8"/>
<organism evidence="3 4">
    <name type="scientific">Streptomyces hainanensis</name>
    <dbReference type="NCBI Taxonomy" id="402648"/>
    <lineage>
        <taxon>Bacteria</taxon>
        <taxon>Bacillati</taxon>
        <taxon>Actinomycetota</taxon>
        <taxon>Actinomycetes</taxon>
        <taxon>Kitasatosporales</taxon>
        <taxon>Streptomycetaceae</taxon>
        <taxon>Streptomyces</taxon>
    </lineage>
</organism>
<dbReference type="Proteomes" id="UP000295345">
    <property type="component" value="Unassembled WGS sequence"/>
</dbReference>
<evidence type="ECO:0000313" key="3">
    <source>
        <dbReference type="EMBL" id="TDC73317.1"/>
    </source>
</evidence>
<dbReference type="RefSeq" id="WP_132819376.1">
    <property type="nucleotide sequence ID" value="NZ_SMKI01000205.1"/>
</dbReference>
<evidence type="ECO:0000256" key="2">
    <source>
        <dbReference type="SAM" id="Phobius"/>
    </source>
</evidence>
<protein>
    <submittedName>
        <fullName evidence="3">Uncharacterized protein</fullName>
    </submittedName>
</protein>
<evidence type="ECO:0000256" key="1">
    <source>
        <dbReference type="SAM" id="MobiDB-lite"/>
    </source>
</evidence>
<keyword evidence="4" id="KW-1185">Reference proteome</keyword>
<name>A0A4R4T8F8_9ACTN</name>
<keyword evidence="2" id="KW-1133">Transmembrane helix</keyword>
<feature type="region of interest" description="Disordered" evidence="1">
    <location>
        <begin position="1"/>
        <end position="25"/>
    </location>
</feature>
<feature type="transmembrane region" description="Helical" evidence="2">
    <location>
        <begin position="56"/>
        <end position="75"/>
    </location>
</feature>
<comment type="caution">
    <text evidence="3">The sequence shown here is derived from an EMBL/GenBank/DDBJ whole genome shotgun (WGS) entry which is preliminary data.</text>
</comment>
<reference evidence="3 4" key="1">
    <citation type="submission" date="2019-03" db="EMBL/GenBank/DDBJ databases">
        <title>Draft genome sequences of novel Actinobacteria.</title>
        <authorList>
            <person name="Sahin N."/>
            <person name="Ay H."/>
            <person name="Saygin H."/>
        </authorList>
    </citation>
    <scope>NUCLEOTIDE SEQUENCE [LARGE SCALE GENOMIC DNA]</scope>
    <source>
        <strain evidence="3 4">DSM 41900</strain>
    </source>
</reference>
<sequence>MTDPYRLTPESAPGPPDPPVAGTAHRTRPLPALLWLVLVVSAAGNTVGSLAGASTLVNLATGAVTLVSGAALIVLRVRSRR</sequence>
<proteinExistence type="predicted"/>
<keyword evidence="2" id="KW-0812">Transmembrane</keyword>
<gene>
    <name evidence="3" type="ORF">E1283_19495</name>
</gene>
<evidence type="ECO:0000313" key="4">
    <source>
        <dbReference type="Proteomes" id="UP000295345"/>
    </source>
</evidence>
<feature type="transmembrane region" description="Helical" evidence="2">
    <location>
        <begin position="32"/>
        <end position="50"/>
    </location>
</feature>
<dbReference type="EMBL" id="SMKI01000205">
    <property type="protein sequence ID" value="TDC73317.1"/>
    <property type="molecule type" value="Genomic_DNA"/>
</dbReference>